<dbReference type="Proteomes" id="UP000626656">
    <property type="component" value="Unassembled WGS sequence"/>
</dbReference>
<keyword evidence="5" id="KW-0472">Membrane</keyword>
<sequence length="376" mass="44017">LMRIITNLDNKTWKNQETLKDIQQQIQSQHAQNTEECQNLRQEVLNDKRYSVNFWMGVLFFTFSTVSTLVYLEVKELRQEAETSVRKIKEIEQKAESLLEETRNHEKDAKDSFKAIQNIPAQLLNTEQKIIKEEKQKITKEAEQKVEKHGTKLQKLMLEALKQKDYKKAIALWQDIVTIANYKNDKKSLAFGYFNFGYSYGKLEKYQKAIDAYKEAIEIKPDFHEAYNSMGVAYGKLKKYQKAIDAFKKAIEIKPDFHEAYYNTGYAYVKLNKYQKAIDAYKRTIEIKPDFHEAYSSMGAAYGKLKKYQKAIDAFKKAIEIKPGFHKAYRGIGFAYLKLKKYQKAIDAFKKATEINPDDDEVKHLLQRALRDLKGQ</sequence>
<evidence type="ECO:0000256" key="4">
    <source>
        <dbReference type="SAM" id="Coils"/>
    </source>
</evidence>
<evidence type="ECO:0000313" key="7">
    <source>
        <dbReference type="Proteomes" id="UP000626656"/>
    </source>
</evidence>
<dbReference type="InterPro" id="IPR011990">
    <property type="entry name" value="TPR-like_helical_dom_sf"/>
</dbReference>
<dbReference type="Pfam" id="PF00515">
    <property type="entry name" value="TPR_1"/>
    <property type="match status" value="5"/>
</dbReference>
<feature type="repeat" description="TPR" evidence="3">
    <location>
        <begin position="224"/>
        <end position="257"/>
    </location>
</feature>
<feature type="repeat" description="TPR" evidence="3">
    <location>
        <begin position="190"/>
        <end position="223"/>
    </location>
</feature>
<feature type="non-terminal residue" evidence="6">
    <location>
        <position position="1"/>
    </location>
</feature>
<evidence type="ECO:0000256" key="1">
    <source>
        <dbReference type="ARBA" id="ARBA00022737"/>
    </source>
</evidence>
<evidence type="ECO:0008006" key="8">
    <source>
        <dbReference type="Google" id="ProtNLM"/>
    </source>
</evidence>
<organism evidence="6 7">
    <name type="scientific">Bathymodiolus thermophilus thioautotrophic gill symbiont</name>
    <dbReference type="NCBI Taxonomy" id="2360"/>
    <lineage>
        <taxon>Bacteria</taxon>
        <taxon>Pseudomonadati</taxon>
        <taxon>Pseudomonadota</taxon>
        <taxon>Gammaproteobacteria</taxon>
        <taxon>sulfur-oxidizing symbionts</taxon>
    </lineage>
</organism>
<reference evidence="6 7" key="1">
    <citation type="submission" date="2020-05" db="EMBL/GenBank/DDBJ databases">
        <authorList>
            <person name="Petersen J."/>
            <person name="Sayavedra L."/>
        </authorList>
    </citation>
    <scope>NUCLEOTIDE SEQUENCE [LARGE SCALE GENOMIC DNA]</scope>
    <source>
        <strain evidence="6">B azoricus SOX ET2 1586I</strain>
    </source>
</reference>
<dbReference type="Gene3D" id="1.25.40.10">
    <property type="entry name" value="Tetratricopeptide repeat domain"/>
    <property type="match status" value="3"/>
</dbReference>
<keyword evidence="4" id="KW-0175">Coiled coil</keyword>
<feature type="transmembrane region" description="Helical" evidence="5">
    <location>
        <begin position="54"/>
        <end position="72"/>
    </location>
</feature>
<name>A0ABM8MCT3_9GAMM</name>
<dbReference type="PROSITE" id="PS50293">
    <property type="entry name" value="TPR_REGION"/>
    <property type="match status" value="5"/>
</dbReference>
<dbReference type="InterPro" id="IPR051685">
    <property type="entry name" value="Ycf3/AcsC/BcsC/TPR_MFPF"/>
</dbReference>
<comment type="caution">
    <text evidence="6">The sequence shown here is derived from an EMBL/GenBank/DDBJ whole genome shotgun (WGS) entry which is preliminary data.</text>
</comment>
<keyword evidence="7" id="KW-1185">Reference proteome</keyword>
<dbReference type="PROSITE" id="PS50005">
    <property type="entry name" value="TPR"/>
    <property type="match status" value="5"/>
</dbReference>
<proteinExistence type="predicted"/>
<dbReference type="PANTHER" id="PTHR44943">
    <property type="entry name" value="CELLULOSE SYNTHASE OPERON PROTEIN C"/>
    <property type="match status" value="1"/>
</dbReference>
<keyword evidence="5" id="KW-1133">Transmembrane helix</keyword>
<dbReference type="RefSeq" id="WP_237731756.1">
    <property type="nucleotide sequence ID" value="NZ_CAHJWF010000603.1"/>
</dbReference>
<evidence type="ECO:0000256" key="3">
    <source>
        <dbReference type="PROSITE-ProRule" id="PRU00339"/>
    </source>
</evidence>
<feature type="repeat" description="TPR" evidence="3">
    <location>
        <begin position="326"/>
        <end position="359"/>
    </location>
</feature>
<gene>
    <name evidence="6" type="ORF">AZO1586I_2604</name>
</gene>
<dbReference type="EMBL" id="CAHJWF010000603">
    <property type="protein sequence ID" value="CAB5508329.1"/>
    <property type="molecule type" value="Genomic_DNA"/>
</dbReference>
<keyword evidence="1" id="KW-0677">Repeat</keyword>
<feature type="repeat" description="TPR" evidence="3">
    <location>
        <begin position="258"/>
        <end position="291"/>
    </location>
</feature>
<evidence type="ECO:0000256" key="5">
    <source>
        <dbReference type="SAM" id="Phobius"/>
    </source>
</evidence>
<keyword evidence="2 3" id="KW-0802">TPR repeat</keyword>
<evidence type="ECO:0000313" key="6">
    <source>
        <dbReference type="EMBL" id="CAB5508329.1"/>
    </source>
</evidence>
<keyword evidence="5" id="KW-0812">Transmembrane</keyword>
<evidence type="ECO:0000256" key="2">
    <source>
        <dbReference type="ARBA" id="ARBA00022803"/>
    </source>
</evidence>
<accession>A0ABM8MCT3</accession>
<feature type="repeat" description="TPR" evidence="3">
    <location>
        <begin position="292"/>
        <end position="325"/>
    </location>
</feature>
<dbReference type="SMART" id="SM00028">
    <property type="entry name" value="TPR"/>
    <property type="match status" value="5"/>
</dbReference>
<protein>
    <recommendedName>
        <fullName evidence="8">UDP-N-acetylglucosamine--peptide N-acetylglucosaminyltransferase SPINDLY</fullName>
    </recommendedName>
</protein>
<dbReference type="InterPro" id="IPR019734">
    <property type="entry name" value="TPR_rpt"/>
</dbReference>
<feature type="coiled-coil region" evidence="4">
    <location>
        <begin position="74"/>
        <end position="108"/>
    </location>
</feature>
<dbReference type="SUPFAM" id="SSF48452">
    <property type="entry name" value="TPR-like"/>
    <property type="match status" value="1"/>
</dbReference>
<dbReference type="PANTHER" id="PTHR44943:SF4">
    <property type="entry name" value="TPR REPEAT-CONTAINING PROTEIN MJ0798"/>
    <property type="match status" value="1"/>
</dbReference>